<dbReference type="OrthoDB" id="5986190at2759"/>
<keyword evidence="2" id="KW-1185">Reference proteome</keyword>
<dbReference type="EMBL" id="MU005610">
    <property type="protein sequence ID" value="KAF2678640.1"/>
    <property type="molecule type" value="Genomic_DNA"/>
</dbReference>
<gene>
    <name evidence="1" type="ORF">K458DRAFT_394691</name>
</gene>
<accession>A0A6G1IKX4</accession>
<organism evidence="1 2">
    <name type="scientific">Lentithecium fluviatile CBS 122367</name>
    <dbReference type="NCBI Taxonomy" id="1168545"/>
    <lineage>
        <taxon>Eukaryota</taxon>
        <taxon>Fungi</taxon>
        <taxon>Dikarya</taxon>
        <taxon>Ascomycota</taxon>
        <taxon>Pezizomycotina</taxon>
        <taxon>Dothideomycetes</taxon>
        <taxon>Pleosporomycetidae</taxon>
        <taxon>Pleosporales</taxon>
        <taxon>Massarineae</taxon>
        <taxon>Lentitheciaceae</taxon>
        <taxon>Lentithecium</taxon>
    </lineage>
</organism>
<dbReference type="AlphaFoldDB" id="A0A6G1IKX4"/>
<dbReference type="PANTHER" id="PTHR10622:SF11">
    <property type="entry name" value="HET-DOMAIN-CONTAINING PROTEIN"/>
    <property type="match status" value="1"/>
</dbReference>
<dbReference type="Proteomes" id="UP000799291">
    <property type="component" value="Unassembled WGS sequence"/>
</dbReference>
<name>A0A6G1IKX4_9PLEO</name>
<proteinExistence type="predicted"/>
<evidence type="ECO:0000313" key="2">
    <source>
        <dbReference type="Proteomes" id="UP000799291"/>
    </source>
</evidence>
<evidence type="ECO:0000313" key="1">
    <source>
        <dbReference type="EMBL" id="KAF2678640.1"/>
    </source>
</evidence>
<dbReference type="PANTHER" id="PTHR10622">
    <property type="entry name" value="HET DOMAIN-CONTAINING PROTEIN"/>
    <property type="match status" value="1"/>
</dbReference>
<protein>
    <submittedName>
        <fullName evidence="1">Uncharacterized protein</fullName>
    </submittedName>
</protein>
<sequence>MARDSSRPTFAGRRARRMPFSRTDRINTCCIDKWDRRERSKAINSMFRWYKDAARCYVFLPDVSAAADAP</sequence>
<reference evidence="1" key="1">
    <citation type="journal article" date="2020" name="Stud. Mycol.">
        <title>101 Dothideomycetes genomes: a test case for predicting lifestyles and emergence of pathogens.</title>
        <authorList>
            <person name="Haridas S."/>
            <person name="Albert R."/>
            <person name="Binder M."/>
            <person name="Bloem J."/>
            <person name="Labutti K."/>
            <person name="Salamov A."/>
            <person name="Andreopoulos B."/>
            <person name="Baker S."/>
            <person name="Barry K."/>
            <person name="Bills G."/>
            <person name="Bluhm B."/>
            <person name="Cannon C."/>
            <person name="Castanera R."/>
            <person name="Culley D."/>
            <person name="Daum C."/>
            <person name="Ezra D."/>
            <person name="Gonzalez J."/>
            <person name="Henrissat B."/>
            <person name="Kuo A."/>
            <person name="Liang C."/>
            <person name="Lipzen A."/>
            <person name="Lutzoni F."/>
            <person name="Magnuson J."/>
            <person name="Mondo S."/>
            <person name="Nolan M."/>
            <person name="Ohm R."/>
            <person name="Pangilinan J."/>
            <person name="Park H.-J."/>
            <person name="Ramirez L."/>
            <person name="Alfaro M."/>
            <person name="Sun H."/>
            <person name="Tritt A."/>
            <person name="Yoshinaga Y."/>
            <person name="Zwiers L.-H."/>
            <person name="Turgeon B."/>
            <person name="Goodwin S."/>
            <person name="Spatafora J."/>
            <person name="Crous P."/>
            <person name="Grigoriev I."/>
        </authorList>
    </citation>
    <scope>NUCLEOTIDE SEQUENCE</scope>
    <source>
        <strain evidence="1">CBS 122367</strain>
    </source>
</reference>